<dbReference type="PANTHER" id="PTHR22893">
    <property type="entry name" value="NADH OXIDOREDUCTASE-RELATED"/>
    <property type="match status" value="1"/>
</dbReference>
<dbReference type="InterPro" id="IPR013785">
    <property type="entry name" value="Aldolase_TIM"/>
</dbReference>
<dbReference type="GO" id="GO:0010181">
    <property type="term" value="F:FMN binding"/>
    <property type="evidence" value="ECO:0007669"/>
    <property type="project" value="InterPro"/>
</dbReference>
<evidence type="ECO:0000313" key="3">
    <source>
        <dbReference type="Proteomes" id="UP000298327"/>
    </source>
</evidence>
<dbReference type="STRING" id="205917.A0A4Y9XTX6"/>
<protein>
    <recommendedName>
        <fullName evidence="1">NADH:flavin oxidoreductase/NADH oxidase N-terminal domain-containing protein</fullName>
    </recommendedName>
</protein>
<proteinExistence type="predicted"/>
<dbReference type="PANTHER" id="PTHR22893:SF91">
    <property type="entry name" value="NADPH DEHYDROGENASE 2-RELATED"/>
    <property type="match status" value="1"/>
</dbReference>
<dbReference type="Proteomes" id="UP000298327">
    <property type="component" value="Unassembled WGS sequence"/>
</dbReference>
<dbReference type="GO" id="GO:0003959">
    <property type="term" value="F:NADPH dehydrogenase activity"/>
    <property type="evidence" value="ECO:0007669"/>
    <property type="project" value="TreeGrafter"/>
</dbReference>
<dbReference type="OrthoDB" id="276546at2759"/>
<accession>A0A4Y9XTX6</accession>
<dbReference type="InterPro" id="IPR045247">
    <property type="entry name" value="Oye-like"/>
</dbReference>
<organism evidence="2 3">
    <name type="scientific">Dentipellis fragilis</name>
    <dbReference type="NCBI Taxonomy" id="205917"/>
    <lineage>
        <taxon>Eukaryota</taxon>
        <taxon>Fungi</taxon>
        <taxon>Dikarya</taxon>
        <taxon>Basidiomycota</taxon>
        <taxon>Agaricomycotina</taxon>
        <taxon>Agaricomycetes</taxon>
        <taxon>Russulales</taxon>
        <taxon>Hericiaceae</taxon>
        <taxon>Dentipellis</taxon>
    </lineage>
</organism>
<dbReference type="EMBL" id="SEOQ01001133">
    <property type="protein sequence ID" value="TFY53576.1"/>
    <property type="molecule type" value="Genomic_DNA"/>
</dbReference>
<name>A0A4Y9XTX6_9AGAM</name>
<gene>
    <name evidence="2" type="ORF">EVG20_g10050</name>
</gene>
<feature type="domain" description="NADH:flavin oxidoreductase/NADH oxidase N-terminal" evidence="1">
    <location>
        <begin position="10"/>
        <end position="93"/>
    </location>
</feature>
<dbReference type="Gene3D" id="3.20.20.70">
    <property type="entry name" value="Aldolase class I"/>
    <property type="match status" value="1"/>
</dbReference>
<comment type="caution">
    <text evidence="2">The sequence shown here is derived from an EMBL/GenBank/DDBJ whole genome shotgun (WGS) entry which is preliminary data.</text>
</comment>
<dbReference type="Pfam" id="PF00724">
    <property type="entry name" value="Oxidored_FMN"/>
    <property type="match status" value="1"/>
</dbReference>
<evidence type="ECO:0000259" key="1">
    <source>
        <dbReference type="Pfam" id="PF00724"/>
    </source>
</evidence>
<dbReference type="SUPFAM" id="SSF51395">
    <property type="entry name" value="FMN-linked oxidoreductases"/>
    <property type="match status" value="1"/>
</dbReference>
<evidence type="ECO:0000313" key="2">
    <source>
        <dbReference type="EMBL" id="TFY53576.1"/>
    </source>
</evidence>
<keyword evidence="3" id="KW-1185">Reference proteome</keyword>
<sequence length="114" mass="12291">MPSDSALPSKLFQPLHLGALTLQHRIVLAPLTRFRANDAHEPQDVTVEYYAQRASVSGTLLICEPTFVAPEAGGYDNVPGVWSDAQIAQWKKVGLASMARLRVHDSASSGCDCA</sequence>
<reference evidence="2 3" key="1">
    <citation type="submission" date="2019-02" db="EMBL/GenBank/DDBJ databases">
        <title>Genome sequencing of the rare red list fungi Dentipellis fragilis.</title>
        <authorList>
            <person name="Buettner E."/>
            <person name="Kellner H."/>
        </authorList>
    </citation>
    <scope>NUCLEOTIDE SEQUENCE [LARGE SCALE GENOMIC DNA]</scope>
    <source>
        <strain evidence="2 3">DSM 105465</strain>
    </source>
</reference>
<dbReference type="InterPro" id="IPR001155">
    <property type="entry name" value="OxRdtase_FMN_N"/>
</dbReference>
<feature type="non-terminal residue" evidence="2">
    <location>
        <position position="114"/>
    </location>
</feature>
<dbReference type="AlphaFoldDB" id="A0A4Y9XTX6"/>